<accession>A0A8D8HT62</accession>
<feature type="transmembrane region" description="Helical" evidence="1">
    <location>
        <begin position="71"/>
        <end position="92"/>
    </location>
</feature>
<reference evidence="2" key="1">
    <citation type="submission" date="2021-05" db="EMBL/GenBank/DDBJ databases">
        <authorList>
            <person name="Alioto T."/>
            <person name="Alioto T."/>
            <person name="Gomez Garrido J."/>
        </authorList>
    </citation>
    <scope>NUCLEOTIDE SEQUENCE</scope>
</reference>
<protein>
    <submittedName>
        <fullName evidence="2">(northern house mosquito) hypothetical protein</fullName>
    </submittedName>
</protein>
<feature type="transmembrane region" description="Helical" evidence="1">
    <location>
        <begin position="41"/>
        <end position="59"/>
    </location>
</feature>
<dbReference type="AlphaFoldDB" id="A0A8D8HT62"/>
<dbReference type="EMBL" id="HBUE01114996">
    <property type="protein sequence ID" value="CAG6490259.1"/>
    <property type="molecule type" value="Transcribed_RNA"/>
</dbReference>
<dbReference type="EMBL" id="HBUE01224387">
    <property type="protein sequence ID" value="CAG6541170.1"/>
    <property type="molecule type" value="Transcribed_RNA"/>
</dbReference>
<proteinExistence type="predicted"/>
<name>A0A8D8HT62_CULPI</name>
<keyword evidence="1" id="KW-1133">Transmembrane helix</keyword>
<evidence type="ECO:0000313" key="2">
    <source>
        <dbReference type="EMBL" id="CAG6541170.1"/>
    </source>
</evidence>
<dbReference type="EMBL" id="HBUE01331094">
    <property type="protein sequence ID" value="CAG6593243.1"/>
    <property type="molecule type" value="Transcribed_RNA"/>
</dbReference>
<evidence type="ECO:0000256" key="1">
    <source>
        <dbReference type="SAM" id="Phobius"/>
    </source>
</evidence>
<organism evidence="2">
    <name type="scientific">Culex pipiens</name>
    <name type="common">House mosquito</name>
    <dbReference type="NCBI Taxonomy" id="7175"/>
    <lineage>
        <taxon>Eukaryota</taxon>
        <taxon>Metazoa</taxon>
        <taxon>Ecdysozoa</taxon>
        <taxon>Arthropoda</taxon>
        <taxon>Hexapoda</taxon>
        <taxon>Insecta</taxon>
        <taxon>Pterygota</taxon>
        <taxon>Neoptera</taxon>
        <taxon>Endopterygota</taxon>
        <taxon>Diptera</taxon>
        <taxon>Nematocera</taxon>
        <taxon>Culicoidea</taxon>
        <taxon>Culicidae</taxon>
        <taxon>Culicinae</taxon>
        <taxon>Culicini</taxon>
        <taxon>Culex</taxon>
        <taxon>Culex</taxon>
    </lineage>
</organism>
<keyword evidence="1" id="KW-0472">Membrane</keyword>
<sequence length="124" mass="14380">MIIIIFSGFSSLSFAPTDKTDYLPPAALPYFAPFSIHRGIFVGEKAIFFSGCFFFLSLFRYTRHRHTNSIFIIFLFIFALRKSSLFFVYAFLNHPGVNTLFPFFVYNLPTTNTTINLKRNAKHQ</sequence>
<keyword evidence="1" id="KW-0812">Transmembrane</keyword>